<dbReference type="Proteomes" id="UP000821865">
    <property type="component" value="Chromosome 10"/>
</dbReference>
<accession>A0ACB8DMM2</accession>
<evidence type="ECO:0000313" key="1">
    <source>
        <dbReference type="EMBL" id="KAH7973765.1"/>
    </source>
</evidence>
<sequence length="112" mass="12956">MTPVNIRALAEIEEIYAQNALIVMCSIARSRRRRCRRVWVRQEFHNRAVDDDFHKLVAQFKVGGAVMFHNFMRISPQQFDFLGTLVKPLIEVRSTHLQSSISADRLADVVCL</sequence>
<organism evidence="1 2">
    <name type="scientific">Dermacentor silvarum</name>
    <name type="common">Tick</name>
    <dbReference type="NCBI Taxonomy" id="543639"/>
    <lineage>
        <taxon>Eukaryota</taxon>
        <taxon>Metazoa</taxon>
        <taxon>Ecdysozoa</taxon>
        <taxon>Arthropoda</taxon>
        <taxon>Chelicerata</taxon>
        <taxon>Arachnida</taxon>
        <taxon>Acari</taxon>
        <taxon>Parasitiformes</taxon>
        <taxon>Ixodida</taxon>
        <taxon>Ixodoidea</taxon>
        <taxon>Ixodidae</taxon>
        <taxon>Rhipicephalinae</taxon>
        <taxon>Dermacentor</taxon>
    </lineage>
</organism>
<reference evidence="1" key="1">
    <citation type="submission" date="2020-05" db="EMBL/GenBank/DDBJ databases">
        <title>Large-scale comparative analyses of tick genomes elucidate their genetic diversity and vector capacities.</title>
        <authorList>
            <person name="Jia N."/>
            <person name="Wang J."/>
            <person name="Shi W."/>
            <person name="Du L."/>
            <person name="Sun Y."/>
            <person name="Zhan W."/>
            <person name="Jiang J."/>
            <person name="Wang Q."/>
            <person name="Zhang B."/>
            <person name="Ji P."/>
            <person name="Sakyi L.B."/>
            <person name="Cui X."/>
            <person name="Yuan T."/>
            <person name="Jiang B."/>
            <person name="Yang W."/>
            <person name="Lam T.T.-Y."/>
            <person name="Chang Q."/>
            <person name="Ding S."/>
            <person name="Wang X."/>
            <person name="Zhu J."/>
            <person name="Ruan X."/>
            <person name="Zhao L."/>
            <person name="Wei J."/>
            <person name="Que T."/>
            <person name="Du C."/>
            <person name="Cheng J."/>
            <person name="Dai P."/>
            <person name="Han X."/>
            <person name="Huang E."/>
            <person name="Gao Y."/>
            <person name="Liu J."/>
            <person name="Shao H."/>
            <person name="Ye R."/>
            <person name="Li L."/>
            <person name="Wei W."/>
            <person name="Wang X."/>
            <person name="Wang C."/>
            <person name="Yang T."/>
            <person name="Huo Q."/>
            <person name="Li W."/>
            <person name="Guo W."/>
            <person name="Chen H."/>
            <person name="Zhou L."/>
            <person name="Ni X."/>
            <person name="Tian J."/>
            <person name="Zhou Y."/>
            <person name="Sheng Y."/>
            <person name="Liu T."/>
            <person name="Pan Y."/>
            <person name="Xia L."/>
            <person name="Li J."/>
            <person name="Zhao F."/>
            <person name="Cao W."/>
        </authorList>
    </citation>
    <scope>NUCLEOTIDE SEQUENCE</scope>
    <source>
        <strain evidence="1">Dsil-2018</strain>
    </source>
</reference>
<protein>
    <submittedName>
        <fullName evidence="1">Uncharacterized protein</fullName>
    </submittedName>
</protein>
<evidence type="ECO:0000313" key="2">
    <source>
        <dbReference type="Proteomes" id="UP000821865"/>
    </source>
</evidence>
<keyword evidence="2" id="KW-1185">Reference proteome</keyword>
<name>A0ACB8DMM2_DERSI</name>
<proteinExistence type="predicted"/>
<dbReference type="EMBL" id="CM023479">
    <property type="protein sequence ID" value="KAH7973765.1"/>
    <property type="molecule type" value="Genomic_DNA"/>
</dbReference>
<gene>
    <name evidence="1" type="ORF">HPB49_005008</name>
</gene>
<comment type="caution">
    <text evidence="1">The sequence shown here is derived from an EMBL/GenBank/DDBJ whole genome shotgun (WGS) entry which is preliminary data.</text>
</comment>